<dbReference type="InterPro" id="IPR000639">
    <property type="entry name" value="Epox_hydrolase-like"/>
</dbReference>
<dbReference type="InterPro" id="IPR029058">
    <property type="entry name" value="AB_hydrolase_fold"/>
</dbReference>
<comment type="caution">
    <text evidence="3">The sequence shown here is derived from an EMBL/GenBank/DDBJ whole genome shotgun (WGS) entry which is preliminary data.</text>
</comment>
<protein>
    <submittedName>
        <fullName evidence="3">Arylesterase</fullName>
    </submittedName>
</protein>
<name>A0A167HHD3_9FLAO</name>
<dbReference type="InterPro" id="IPR050471">
    <property type="entry name" value="AB_hydrolase"/>
</dbReference>
<evidence type="ECO:0000313" key="3">
    <source>
        <dbReference type="EMBL" id="OAB78606.1"/>
    </source>
</evidence>
<proteinExistence type="inferred from homology"/>
<dbReference type="Pfam" id="PF00561">
    <property type="entry name" value="Abhydrolase_1"/>
    <property type="match status" value="1"/>
</dbReference>
<dbReference type="PANTHER" id="PTHR43433">
    <property type="entry name" value="HYDROLASE, ALPHA/BETA FOLD FAMILY PROTEIN"/>
    <property type="match status" value="1"/>
</dbReference>
<dbReference type="Gene3D" id="3.40.50.1820">
    <property type="entry name" value="alpha/beta hydrolase"/>
    <property type="match status" value="1"/>
</dbReference>
<dbReference type="InterPro" id="IPR000073">
    <property type="entry name" value="AB_hydrolase_1"/>
</dbReference>
<feature type="domain" description="AB hydrolase-1" evidence="2">
    <location>
        <begin position="27"/>
        <end position="264"/>
    </location>
</feature>
<gene>
    <name evidence="3" type="ORF">ULVI_08435</name>
</gene>
<dbReference type="STRING" id="1763537.ULVI_08435"/>
<evidence type="ECO:0000259" key="2">
    <source>
        <dbReference type="Pfam" id="PF00561"/>
    </source>
</evidence>
<dbReference type="PANTHER" id="PTHR43433:SF4">
    <property type="entry name" value="NON-HEME CHLOROPEROXIDASE-RELATED"/>
    <property type="match status" value="1"/>
</dbReference>
<keyword evidence="4" id="KW-1185">Reference proteome</keyword>
<dbReference type="FunFam" id="3.40.50.1820:FF:000205">
    <property type="entry name" value="Non-haem bromoperoxidase BPO-A2"/>
    <property type="match status" value="1"/>
</dbReference>
<dbReference type="RefSeq" id="WP_068591763.1">
    <property type="nucleotide sequence ID" value="NZ_LRXL01000037.1"/>
</dbReference>
<sequence>MSYIKTTSKEKSNPIHLYYEDYGEGQPVVLVHGWPLSGAMFEYQKEAIVNAGFRCITYDRRGFGKSDQPWNGYDYDTMATDLNDLINSLSLKDVILVGFSMGGGELGRYVRNFGTAHLSKIVFLSSIAPFMLKTDDNPDGVSSETFEEFKEAIRKDRAGFMDDFGKNFVNYEDNKDKVSAKQLHFCWSIAMGALPKGTLDCIDAFGKTDLREDLKKIDIPCLFIHGDKDEVVPIAPTAKQGHKIVKNSLLKVIKGAPHGCVFTHTEEVNSILLDFFNS</sequence>
<evidence type="ECO:0000256" key="1">
    <source>
        <dbReference type="ARBA" id="ARBA00038128"/>
    </source>
</evidence>
<dbReference type="GO" id="GO:0003824">
    <property type="term" value="F:catalytic activity"/>
    <property type="evidence" value="ECO:0007669"/>
    <property type="project" value="InterPro"/>
</dbReference>
<dbReference type="AlphaFoldDB" id="A0A167HHD3"/>
<dbReference type="PRINTS" id="PR00412">
    <property type="entry name" value="EPOXHYDRLASE"/>
</dbReference>
<comment type="similarity">
    <text evidence="1">Belongs to the AB hydrolase superfamily. Bacterial non-heme haloperoxidase / perhydrolase family.</text>
</comment>
<dbReference type="EMBL" id="LRXL01000037">
    <property type="protein sequence ID" value="OAB78606.1"/>
    <property type="molecule type" value="Genomic_DNA"/>
</dbReference>
<organism evidence="3 4">
    <name type="scientific">Cochleicola gelatinilyticus</name>
    <dbReference type="NCBI Taxonomy" id="1763537"/>
    <lineage>
        <taxon>Bacteria</taxon>
        <taxon>Pseudomonadati</taxon>
        <taxon>Bacteroidota</taxon>
        <taxon>Flavobacteriia</taxon>
        <taxon>Flavobacteriales</taxon>
        <taxon>Flavobacteriaceae</taxon>
        <taxon>Cochleicola</taxon>
    </lineage>
</organism>
<reference evidence="3 4" key="1">
    <citation type="submission" date="2016-02" db="EMBL/GenBank/DDBJ databases">
        <title>Ulvibacter sp. LPB0005, isolated from Thais luteostoma.</title>
        <authorList>
            <person name="Shin S.-K."/>
            <person name="Yi H."/>
        </authorList>
    </citation>
    <scope>NUCLEOTIDE SEQUENCE [LARGE SCALE GENOMIC DNA]</scope>
    <source>
        <strain evidence="3 4">LPB0005</strain>
    </source>
</reference>
<dbReference type="OrthoDB" id="9780932at2"/>
<evidence type="ECO:0000313" key="4">
    <source>
        <dbReference type="Proteomes" id="UP000077013"/>
    </source>
</evidence>
<dbReference type="PRINTS" id="PR00111">
    <property type="entry name" value="ABHYDROLASE"/>
</dbReference>
<dbReference type="Proteomes" id="UP000077013">
    <property type="component" value="Unassembled WGS sequence"/>
</dbReference>
<dbReference type="SUPFAM" id="SSF53474">
    <property type="entry name" value="alpha/beta-Hydrolases"/>
    <property type="match status" value="1"/>
</dbReference>
<accession>A0A167HHD3</accession>